<dbReference type="GO" id="GO:0007018">
    <property type="term" value="P:microtubule-based movement"/>
    <property type="evidence" value="ECO:0007669"/>
    <property type="project" value="InterPro"/>
</dbReference>
<name>A0A1V9ZE84_9STRA</name>
<feature type="compositionally biased region" description="Low complexity" evidence="5">
    <location>
        <begin position="1356"/>
        <end position="1376"/>
    </location>
</feature>
<reference evidence="8 9" key="1">
    <citation type="journal article" date="2014" name="Genome Biol. Evol.">
        <title>The secreted proteins of Achlya hypogyna and Thraustotheca clavata identify the ancestral oomycete secretome and reveal gene acquisitions by horizontal gene transfer.</title>
        <authorList>
            <person name="Misner I."/>
            <person name="Blouin N."/>
            <person name="Leonard G."/>
            <person name="Richards T.A."/>
            <person name="Lane C.E."/>
        </authorList>
    </citation>
    <scope>NUCLEOTIDE SEQUENCE [LARGE SCALE GENOMIC DNA]</scope>
    <source>
        <strain evidence="8 9">ATCC 34112</strain>
    </source>
</reference>
<dbReference type="GO" id="GO:0008017">
    <property type="term" value="F:microtubule binding"/>
    <property type="evidence" value="ECO:0007669"/>
    <property type="project" value="InterPro"/>
</dbReference>
<dbReference type="EMBL" id="JNBS01001983">
    <property type="protein sequence ID" value="OQR96191.1"/>
    <property type="molecule type" value="Genomic_DNA"/>
</dbReference>
<dbReference type="InterPro" id="IPR036034">
    <property type="entry name" value="PDZ_sf"/>
</dbReference>
<dbReference type="InterPro" id="IPR027640">
    <property type="entry name" value="Kinesin-like_fam"/>
</dbReference>
<feature type="binding site" evidence="3">
    <location>
        <begin position="1028"/>
        <end position="1035"/>
    </location>
    <ligand>
        <name>ATP</name>
        <dbReference type="ChEBI" id="CHEBI:30616"/>
    </ligand>
</feature>
<gene>
    <name evidence="8" type="ORF">THRCLA_07351</name>
</gene>
<comment type="caution">
    <text evidence="8">The sequence shown here is derived from an EMBL/GenBank/DDBJ whole genome shotgun (WGS) entry which is preliminary data.</text>
</comment>
<keyword evidence="2 3" id="KW-0067">ATP-binding</keyword>
<feature type="region of interest" description="Disordered" evidence="5">
    <location>
        <begin position="1453"/>
        <end position="1472"/>
    </location>
</feature>
<dbReference type="InterPro" id="IPR019821">
    <property type="entry name" value="Kinesin_motor_CS"/>
</dbReference>
<dbReference type="PANTHER" id="PTHR47972:SF28">
    <property type="entry name" value="KINESIN-LIKE PROTEIN KLP-3"/>
    <property type="match status" value="1"/>
</dbReference>
<evidence type="ECO:0000313" key="9">
    <source>
        <dbReference type="Proteomes" id="UP000243217"/>
    </source>
</evidence>
<dbReference type="Gene3D" id="2.30.42.10">
    <property type="match status" value="1"/>
</dbReference>
<dbReference type="InterPro" id="IPR036961">
    <property type="entry name" value="Kinesin_motor_dom_sf"/>
</dbReference>
<feature type="region of interest" description="Disordered" evidence="5">
    <location>
        <begin position="402"/>
        <end position="446"/>
    </location>
</feature>
<dbReference type="SMART" id="SM00228">
    <property type="entry name" value="PDZ"/>
    <property type="match status" value="3"/>
</dbReference>
<evidence type="ECO:0000313" key="8">
    <source>
        <dbReference type="EMBL" id="OQR96191.1"/>
    </source>
</evidence>
<dbReference type="Pfam" id="PF00225">
    <property type="entry name" value="Kinesin"/>
    <property type="match status" value="1"/>
</dbReference>
<feature type="compositionally biased region" description="Pro residues" evidence="5">
    <location>
        <begin position="426"/>
        <end position="438"/>
    </location>
</feature>
<feature type="domain" description="Kinesin motor" evidence="6">
    <location>
        <begin position="953"/>
        <end position="1254"/>
    </location>
</feature>
<dbReference type="SUPFAM" id="SSF47162">
    <property type="entry name" value="Apolipoprotein"/>
    <property type="match status" value="1"/>
</dbReference>
<evidence type="ECO:0000256" key="3">
    <source>
        <dbReference type="PROSITE-ProRule" id="PRU00283"/>
    </source>
</evidence>
<dbReference type="OrthoDB" id="3176171at2759"/>
<dbReference type="PROSITE" id="PS00411">
    <property type="entry name" value="KINESIN_MOTOR_1"/>
    <property type="match status" value="1"/>
</dbReference>
<comment type="similarity">
    <text evidence="3">Belongs to the TRAFAC class myosin-kinesin ATPase superfamily. Kinesin family.</text>
</comment>
<feature type="compositionally biased region" description="Low complexity" evidence="5">
    <location>
        <begin position="1402"/>
        <end position="1432"/>
    </location>
</feature>
<feature type="compositionally biased region" description="Low complexity" evidence="5">
    <location>
        <begin position="177"/>
        <end position="190"/>
    </location>
</feature>
<dbReference type="Gene3D" id="1.20.120.20">
    <property type="entry name" value="Apolipoprotein"/>
    <property type="match status" value="1"/>
</dbReference>
<evidence type="ECO:0000256" key="4">
    <source>
        <dbReference type="SAM" id="Coils"/>
    </source>
</evidence>
<sequence length="1472" mass="163073">MGPESATSPRLKLLNRPQATARQLGRRRSTANTAPVFMAPVSKNSTPNYRHSIQLGGRYEQEFGSRYTDPPPSLLAQPTEREQYDVMWSSSFLGIVFRCNSKKECVIRRIAPNALPEVLKKAQVGDVLVAYNEQPNLAYEQIMEKLRNPRYPVTLTFAPPSSLHPSSSDGGRDSINLRPSSRSLPLSMPSDECTSMMSAEEDESHSMTYEVVWNEGTKLGVSIIKVGQCPCVKERTELSSDPLLHQIQPRDQLVSIQGANTIDIGYQASIVLLRDSRKPVHLVFRRLVLKNDTREATISAPPTTPIRESQYALVWESGPLGLTLKKDKIKNELIVSKLSEVGLASRSNLISIGDILISISDVNVNELGLQGTMAYLKAAPKPTTLVFHRVFSSNLDHDVRESLSSHESSGTDFHGDEVALGIPHPLSMPRPSSPPPPYESIQSTSSLHLSEKLNSLNLSPQKQETRSNCDAFMNSPSKSDPTLTQAFDNTIVMRQSTLVSIGTPPAFLDIVWTDGPLGLTLRATGSRVTISRITGKGHARGTKMQPAPVLYEKYEAQTSSPADLASAGASQDVVVITCKGGARLLVSKRELEALKAFLPKYEDIDVRRLMNALPMLIVEMETAAKAPPKPLSLQKVRLLRGNNSSSLFTDPQKEAENRIHELETQLSNEKMNVERYEYENLTLKETLLRKERAEHEAAVATTELNTKLYHTKKEMEEIQTQSKQDLDQVTQKYHNECHDLTSTLTAQREELAAKLNGEMDELNTKLNGEIDELNTKLNGEIDELNTKLKALLVVANEKDQVIATQNTTIDNLTAELAQTNATLDAANKTIQDNGNDIASLHSQYASQGSLLSQVESDKRAREENIVELTEQLQTVQAKANSLFAHTQGLVSELKEMRQELLTEAEDMQQYVTNAMESVMTESQDREKVLYDHLQRETLERKRMTEKYHEVSGKIRVFCRIRPLKVETNEESAYMYPKPQTLLVASQRKEFVFDQIYGPESTQEQVYEHIDPLVGSVMDGYNACVMAYGQTGAGKTYSMVGESTAPGIIPRALQQLFEMSTARQLICEDRISISMQEIYNDQPRDLLSKDILTSKDSLETRQVYSWEEVQQVLDEGHKNRSVASTKMNIESSRSHAIIFVYVQSSNRQTLEKKNSTLCLVDLAGSERISRTQVTGDRLKEAQHINKSLSTLGDVVHALQHKAKHVPYRNSKLTFTLRDMLSGGAKALMMLQVSPDVADVGESICSLQFGARVSQVELGAAKQTSVESGELLSLKDELAKQKDDSEKEITRLRTELEQLREELETRSNSFQTTLTAGSNLSSKASNQSGDDEPEEEWKRFNTDSEPEPETKKRAPRGSFGSTSSRLSSVSSKSARSSSTPAAPVPKPTSSSTPRAPISRRFSLPTKPSASSVTAPTAASVAAAVPSVRAKVSSSTARLSRHSIGTDTPSVRQKITTSVRKSVAPISSPPPRKWV</sequence>
<dbReference type="GO" id="GO:0005524">
    <property type="term" value="F:ATP binding"/>
    <property type="evidence" value="ECO:0007669"/>
    <property type="project" value="UniProtKB-UniRule"/>
</dbReference>
<dbReference type="PRINTS" id="PR00380">
    <property type="entry name" value="KINESINHEAVY"/>
</dbReference>
<evidence type="ECO:0000256" key="2">
    <source>
        <dbReference type="ARBA" id="ARBA00022840"/>
    </source>
</evidence>
<dbReference type="PROSITE" id="PS50106">
    <property type="entry name" value="PDZ"/>
    <property type="match status" value="1"/>
</dbReference>
<protein>
    <submittedName>
        <fullName evidence="8">Kinesin</fullName>
    </submittedName>
</protein>
<feature type="region of interest" description="Disordered" evidence="5">
    <location>
        <begin position="157"/>
        <end position="198"/>
    </location>
</feature>
<keyword evidence="3" id="KW-0505">Motor protein</keyword>
<feature type="region of interest" description="Disordered" evidence="5">
    <location>
        <begin position="1300"/>
        <end position="1448"/>
    </location>
</feature>
<dbReference type="SUPFAM" id="SSF50156">
    <property type="entry name" value="PDZ domain-like"/>
    <property type="match status" value="2"/>
</dbReference>
<dbReference type="PANTHER" id="PTHR47972">
    <property type="entry name" value="KINESIN-LIKE PROTEIN KLP-3"/>
    <property type="match status" value="1"/>
</dbReference>
<evidence type="ECO:0000259" key="7">
    <source>
        <dbReference type="PROSITE" id="PS50106"/>
    </source>
</evidence>
<accession>A0A1V9ZE84</accession>
<dbReference type="InterPro" id="IPR001752">
    <property type="entry name" value="Kinesin_motor_dom"/>
</dbReference>
<dbReference type="PROSITE" id="PS50067">
    <property type="entry name" value="KINESIN_MOTOR_2"/>
    <property type="match status" value="1"/>
</dbReference>
<feature type="compositionally biased region" description="Basic and acidic residues" evidence="5">
    <location>
        <begin position="1334"/>
        <end position="1350"/>
    </location>
</feature>
<dbReference type="SUPFAM" id="SSF52540">
    <property type="entry name" value="P-loop containing nucleoside triphosphate hydrolases"/>
    <property type="match status" value="1"/>
</dbReference>
<dbReference type="InterPro" id="IPR001478">
    <property type="entry name" value="PDZ"/>
</dbReference>
<dbReference type="GO" id="GO:0003777">
    <property type="term" value="F:microtubule motor activity"/>
    <property type="evidence" value="ECO:0007669"/>
    <property type="project" value="InterPro"/>
</dbReference>
<dbReference type="Proteomes" id="UP000243217">
    <property type="component" value="Unassembled WGS sequence"/>
</dbReference>
<feature type="domain" description="PDZ" evidence="7">
    <location>
        <begin position="316"/>
        <end position="391"/>
    </location>
</feature>
<dbReference type="SMART" id="SM00129">
    <property type="entry name" value="KISc"/>
    <property type="match status" value="1"/>
</dbReference>
<dbReference type="InterPro" id="IPR027417">
    <property type="entry name" value="P-loop_NTPase"/>
</dbReference>
<keyword evidence="9" id="KW-1185">Reference proteome</keyword>
<dbReference type="Gene3D" id="3.40.850.10">
    <property type="entry name" value="Kinesin motor domain"/>
    <property type="match status" value="1"/>
</dbReference>
<proteinExistence type="inferred from homology"/>
<evidence type="ECO:0000256" key="1">
    <source>
        <dbReference type="ARBA" id="ARBA00022741"/>
    </source>
</evidence>
<keyword evidence="4" id="KW-0175">Coiled coil</keyword>
<dbReference type="Pfam" id="PF00595">
    <property type="entry name" value="PDZ"/>
    <property type="match status" value="1"/>
</dbReference>
<dbReference type="GO" id="GO:0015630">
    <property type="term" value="C:microtubule cytoskeleton"/>
    <property type="evidence" value="ECO:0007669"/>
    <property type="project" value="TreeGrafter"/>
</dbReference>
<keyword evidence="1 3" id="KW-0547">Nucleotide-binding</keyword>
<organism evidence="8 9">
    <name type="scientific">Thraustotheca clavata</name>
    <dbReference type="NCBI Taxonomy" id="74557"/>
    <lineage>
        <taxon>Eukaryota</taxon>
        <taxon>Sar</taxon>
        <taxon>Stramenopiles</taxon>
        <taxon>Oomycota</taxon>
        <taxon>Saprolegniomycetes</taxon>
        <taxon>Saprolegniales</taxon>
        <taxon>Achlyaceae</taxon>
        <taxon>Thraustotheca</taxon>
    </lineage>
</organism>
<feature type="coiled-coil region" evidence="4">
    <location>
        <begin position="652"/>
        <end position="703"/>
    </location>
</feature>
<dbReference type="STRING" id="74557.A0A1V9ZE84"/>
<feature type="compositionally biased region" description="Polar residues" evidence="5">
    <location>
        <begin position="1305"/>
        <end position="1326"/>
    </location>
</feature>
<feature type="coiled-coil region" evidence="4">
    <location>
        <begin position="752"/>
        <end position="910"/>
    </location>
</feature>
<evidence type="ECO:0000259" key="6">
    <source>
        <dbReference type="PROSITE" id="PS50067"/>
    </source>
</evidence>
<evidence type="ECO:0000256" key="5">
    <source>
        <dbReference type="SAM" id="MobiDB-lite"/>
    </source>
</evidence>